<sequence length="195" mass="20455">MKKWIGLGVVILCVIGGGGWYAEHRVKQAVGNQVVALLSQPKGQSTNQEINQLIQQYQKSGGQDVPSTGKSVDTTGSVTATGEGNESGSTKSTGIQTQATDQAHGGTQSSSTRGTGTESSTASSSASTPQFTSRAQVVQYAMSHFTAAEIVHYSAMYAKRSSLSSQQKNEIKEEILSHFTPAELAAMEAAAQKNP</sequence>
<feature type="compositionally biased region" description="Low complexity" evidence="1">
    <location>
        <begin position="105"/>
        <end position="130"/>
    </location>
</feature>
<evidence type="ECO:0000313" key="2">
    <source>
        <dbReference type="EMBL" id="MFD1674196.1"/>
    </source>
</evidence>
<organism evidence="2 3">
    <name type="scientific">Alicyclobacillus fodiniaquatilis</name>
    <dbReference type="NCBI Taxonomy" id="1661150"/>
    <lineage>
        <taxon>Bacteria</taxon>
        <taxon>Bacillati</taxon>
        <taxon>Bacillota</taxon>
        <taxon>Bacilli</taxon>
        <taxon>Bacillales</taxon>
        <taxon>Alicyclobacillaceae</taxon>
        <taxon>Alicyclobacillus</taxon>
    </lineage>
</organism>
<feature type="region of interest" description="Disordered" evidence="1">
    <location>
        <begin position="57"/>
        <end position="130"/>
    </location>
</feature>
<comment type="caution">
    <text evidence="2">The sequence shown here is derived from an EMBL/GenBank/DDBJ whole genome shotgun (WGS) entry which is preliminary data.</text>
</comment>
<gene>
    <name evidence="2" type="ORF">ACFSB2_05645</name>
</gene>
<dbReference type="Proteomes" id="UP001597079">
    <property type="component" value="Unassembled WGS sequence"/>
</dbReference>
<accession>A0ABW4JEW4</accession>
<feature type="compositionally biased region" description="Polar residues" evidence="1">
    <location>
        <begin position="57"/>
        <end position="101"/>
    </location>
</feature>
<evidence type="ECO:0000256" key="1">
    <source>
        <dbReference type="SAM" id="MobiDB-lite"/>
    </source>
</evidence>
<evidence type="ECO:0000313" key="3">
    <source>
        <dbReference type="Proteomes" id="UP001597079"/>
    </source>
</evidence>
<proteinExistence type="predicted"/>
<dbReference type="RefSeq" id="WP_377942036.1">
    <property type="nucleotide sequence ID" value="NZ_JBHUCX010000018.1"/>
</dbReference>
<name>A0ABW4JEW4_9BACL</name>
<evidence type="ECO:0008006" key="4">
    <source>
        <dbReference type="Google" id="ProtNLM"/>
    </source>
</evidence>
<dbReference type="EMBL" id="JBHUCX010000018">
    <property type="protein sequence ID" value="MFD1674196.1"/>
    <property type="molecule type" value="Genomic_DNA"/>
</dbReference>
<reference evidence="3" key="1">
    <citation type="journal article" date="2019" name="Int. J. Syst. Evol. Microbiol.">
        <title>The Global Catalogue of Microorganisms (GCM) 10K type strain sequencing project: providing services to taxonomists for standard genome sequencing and annotation.</title>
        <authorList>
            <consortium name="The Broad Institute Genomics Platform"/>
            <consortium name="The Broad Institute Genome Sequencing Center for Infectious Disease"/>
            <person name="Wu L."/>
            <person name="Ma J."/>
        </authorList>
    </citation>
    <scope>NUCLEOTIDE SEQUENCE [LARGE SCALE GENOMIC DNA]</scope>
    <source>
        <strain evidence="3">CGMCC 1.12286</strain>
    </source>
</reference>
<protein>
    <recommendedName>
        <fullName evidence="4">Host cell surface-exposed lipoprotein</fullName>
    </recommendedName>
</protein>
<keyword evidence="3" id="KW-1185">Reference proteome</keyword>